<evidence type="ECO:0000256" key="1">
    <source>
        <dbReference type="SAM" id="MobiDB-lite"/>
    </source>
</evidence>
<keyword evidence="2" id="KW-0812">Transmembrane</keyword>
<sequence>MAAGAVVNAVDTAKELVTNAFRRSSLNDVYEKAKSRGEHLKRKKWVMLLFEYSVYALSLAFIYFVLVGVPLWKGTVWWLYWVVSNKFVVAGTWSVTIGLAIIYAFPPLLMLFEKEPPMPEDLNNIDATKTPNVHNVALLIPCYKSAKIIGPTLEAALKIFPRDHIFIVANGNSPTPLDNTEEVCKQYGVNHVWSPIGSKLVAQFVGCYAAKHFENVLIIDDDCSLPPNFPIVSDRLKGKVGCIGYTIKSVGPDSTKGTLCHQAQDLEYKLSGLQRQFAGFVGSATFAHGAISLWNTQFLIKTFYTHPGFSVSEDWFFGHVARKLGCRIKMCSAIFVETETPPAIFFSGGGSRGGFGEMTIFKQRFYRWNFFFVNGLYYNMGYILGSWKLGFWELGAKLFVFQEVYETLLYLIAPFMLPISFIVRPAVAGYLTAATFVLYFVTVTIFNEVHLRLRNERVGFVALYIYYMPYKFILTVVNIGSCYYSLYKYAKYFAKRHPKVIEDERAVEVVLRLDERRPANTAEAMSGRRMTVGAVGLRLGSVSGGRMSISPLDVQPNQRLASITENTTPSTPRRSGDLPWQSSDALPYDMTAAPKLAPVVSNPIPPKSDVVDFAEQQAAARTLLSPASNDMLLRTVGEQPSLDFALSTEHELSHQASWRTDQSDDRVVSSARSMV</sequence>
<dbReference type="OrthoDB" id="2590398at2759"/>
<feature type="transmembrane region" description="Helical" evidence="2">
    <location>
        <begin position="45"/>
        <end position="66"/>
    </location>
</feature>
<dbReference type="EMBL" id="KB445555">
    <property type="protein sequence ID" value="EMC96347.1"/>
    <property type="molecule type" value="Genomic_DNA"/>
</dbReference>
<feature type="region of interest" description="Disordered" evidence="1">
    <location>
        <begin position="563"/>
        <end position="584"/>
    </location>
</feature>
<feature type="compositionally biased region" description="Polar residues" evidence="1">
    <location>
        <begin position="563"/>
        <end position="573"/>
    </location>
</feature>
<feature type="transmembrane region" description="Helical" evidence="2">
    <location>
        <begin position="407"/>
        <end position="423"/>
    </location>
</feature>
<gene>
    <name evidence="3" type="ORF">BAUCODRAFT_70317</name>
</gene>
<dbReference type="Proteomes" id="UP000011761">
    <property type="component" value="Unassembled WGS sequence"/>
</dbReference>
<dbReference type="Pfam" id="PF13641">
    <property type="entry name" value="Glyco_tranf_2_3"/>
    <property type="match status" value="1"/>
</dbReference>
<keyword evidence="2" id="KW-1133">Transmembrane helix</keyword>
<evidence type="ECO:0000313" key="3">
    <source>
        <dbReference type="EMBL" id="EMC96347.1"/>
    </source>
</evidence>
<protein>
    <submittedName>
        <fullName evidence="3">Glycosyltransferase family 2 protein</fullName>
    </submittedName>
</protein>
<evidence type="ECO:0000313" key="4">
    <source>
        <dbReference type="Proteomes" id="UP000011761"/>
    </source>
</evidence>
<evidence type="ECO:0000256" key="2">
    <source>
        <dbReference type="SAM" id="Phobius"/>
    </source>
</evidence>
<dbReference type="HOGENOM" id="CLU_010551_3_0_1"/>
<dbReference type="RefSeq" id="XP_007676307.1">
    <property type="nucleotide sequence ID" value="XM_007678117.1"/>
</dbReference>
<dbReference type="SUPFAM" id="SSF53448">
    <property type="entry name" value="Nucleotide-diphospho-sugar transferases"/>
    <property type="match status" value="1"/>
</dbReference>
<name>M2LPM0_BAUPA</name>
<dbReference type="Gene3D" id="3.90.550.10">
    <property type="entry name" value="Spore Coat Polysaccharide Biosynthesis Protein SpsA, Chain A"/>
    <property type="match status" value="1"/>
</dbReference>
<reference evidence="3 4" key="1">
    <citation type="journal article" date="2012" name="PLoS Pathog.">
        <title>Diverse lifestyles and strategies of plant pathogenesis encoded in the genomes of eighteen Dothideomycetes fungi.</title>
        <authorList>
            <person name="Ohm R.A."/>
            <person name="Feau N."/>
            <person name="Henrissat B."/>
            <person name="Schoch C.L."/>
            <person name="Horwitz B.A."/>
            <person name="Barry K.W."/>
            <person name="Condon B.J."/>
            <person name="Copeland A.C."/>
            <person name="Dhillon B."/>
            <person name="Glaser F."/>
            <person name="Hesse C.N."/>
            <person name="Kosti I."/>
            <person name="LaButti K."/>
            <person name="Lindquist E.A."/>
            <person name="Lucas S."/>
            <person name="Salamov A.A."/>
            <person name="Bradshaw R.E."/>
            <person name="Ciuffetti L."/>
            <person name="Hamelin R.C."/>
            <person name="Kema G.H.J."/>
            <person name="Lawrence C."/>
            <person name="Scott J.A."/>
            <person name="Spatafora J.W."/>
            <person name="Turgeon B.G."/>
            <person name="de Wit P.J.G.M."/>
            <person name="Zhong S."/>
            <person name="Goodwin S.B."/>
            <person name="Grigoriev I.V."/>
        </authorList>
    </citation>
    <scope>NUCLEOTIDE SEQUENCE [LARGE SCALE GENOMIC DNA]</scope>
    <source>
        <strain evidence="3 4">UAMH 10762</strain>
    </source>
</reference>
<dbReference type="GeneID" id="19116584"/>
<accession>M2LPM0</accession>
<dbReference type="GO" id="GO:0016740">
    <property type="term" value="F:transferase activity"/>
    <property type="evidence" value="ECO:0007669"/>
    <property type="project" value="UniProtKB-KW"/>
</dbReference>
<keyword evidence="2" id="KW-0472">Membrane</keyword>
<dbReference type="STRING" id="717646.M2LPM0"/>
<proteinExistence type="predicted"/>
<keyword evidence="4" id="KW-1185">Reference proteome</keyword>
<dbReference type="KEGG" id="bcom:BAUCODRAFT_70317"/>
<keyword evidence="3" id="KW-0808">Transferase</keyword>
<dbReference type="AlphaFoldDB" id="M2LPM0"/>
<dbReference type="eggNOG" id="ENOG502QSNQ">
    <property type="taxonomic scope" value="Eukaryota"/>
</dbReference>
<feature type="transmembrane region" description="Helical" evidence="2">
    <location>
        <begin position="467"/>
        <end position="486"/>
    </location>
</feature>
<feature type="transmembrane region" description="Helical" evidence="2">
    <location>
        <begin position="78"/>
        <end position="105"/>
    </location>
</feature>
<dbReference type="OMA" id="FNSPWEL"/>
<feature type="region of interest" description="Disordered" evidence="1">
    <location>
        <begin position="655"/>
        <end position="675"/>
    </location>
</feature>
<dbReference type="InterPro" id="IPR029044">
    <property type="entry name" value="Nucleotide-diphossugar_trans"/>
</dbReference>
<feature type="transmembrane region" description="Helical" evidence="2">
    <location>
        <begin position="368"/>
        <end position="387"/>
    </location>
</feature>
<feature type="transmembrane region" description="Helical" evidence="2">
    <location>
        <begin position="430"/>
        <end position="447"/>
    </location>
</feature>
<organism evidence="3 4">
    <name type="scientific">Baudoinia panamericana (strain UAMH 10762)</name>
    <name type="common">Angels' share fungus</name>
    <name type="synonym">Baudoinia compniacensis (strain UAMH 10762)</name>
    <dbReference type="NCBI Taxonomy" id="717646"/>
    <lineage>
        <taxon>Eukaryota</taxon>
        <taxon>Fungi</taxon>
        <taxon>Dikarya</taxon>
        <taxon>Ascomycota</taxon>
        <taxon>Pezizomycotina</taxon>
        <taxon>Dothideomycetes</taxon>
        <taxon>Dothideomycetidae</taxon>
        <taxon>Mycosphaerellales</taxon>
        <taxon>Teratosphaeriaceae</taxon>
        <taxon>Baudoinia</taxon>
    </lineage>
</organism>